<dbReference type="AlphaFoldDB" id="T1C369"/>
<sequence>MRFSYPTMRKAERGVLIRYLSKVTGSSRQQLTRLLRQLRERGRLQRRHQTAVAFVWRCTAAAVRLLARVDDGHGTLSGPATTKLRERAWTVFAQPEYQSIFQSVNESETGGVNLERE</sequence>
<organism evidence="1">
    <name type="scientific">mine drainage metagenome</name>
    <dbReference type="NCBI Taxonomy" id="410659"/>
    <lineage>
        <taxon>unclassified sequences</taxon>
        <taxon>metagenomes</taxon>
        <taxon>ecological metagenomes</taxon>
    </lineage>
</organism>
<dbReference type="EMBL" id="AUZY01001284">
    <property type="protein sequence ID" value="EQD75333.1"/>
    <property type="molecule type" value="Genomic_DNA"/>
</dbReference>
<accession>T1C369</accession>
<reference evidence="1" key="1">
    <citation type="submission" date="2013-08" db="EMBL/GenBank/DDBJ databases">
        <authorList>
            <person name="Mendez C."/>
            <person name="Richter M."/>
            <person name="Ferrer M."/>
            <person name="Sanchez J."/>
        </authorList>
    </citation>
    <scope>NUCLEOTIDE SEQUENCE</scope>
</reference>
<proteinExistence type="predicted"/>
<evidence type="ECO:0000313" key="1">
    <source>
        <dbReference type="EMBL" id="EQD75333.1"/>
    </source>
</evidence>
<protein>
    <submittedName>
        <fullName evidence="1">Integrase, catalytic region</fullName>
    </submittedName>
</protein>
<comment type="caution">
    <text evidence="1">The sequence shown here is derived from an EMBL/GenBank/DDBJ whole genome shotgun (WGS) entry which is preliminary data.</text>
</comment>
<gene>
    <name evidence="1" type="ORF">B1B_02177</name>
</gene>
<reference evidence="1" key="2">
    <citation type="journal article" date="2014" name="ISME J.">
        <title>Microbial stratification in low pH oxic and suboxic macroscopic growths along an acid mine drainage.</title>
        <authorList>
            <person name="Mendez-Garcia C."/>
            <person name="Mesa V."/>
            <person name="Sprenger R.R."/>
            <person name="Richter M."/>
            <person name="Diez M.S."/>
            <person name="Solano J."/>
            <person name="Bargiela R."/>
            <person name="Golyshina O.V."/>
            <person name="Manteca A."/>
            <person name="Ramos J.L."/>
            <person name="Gallego J.R."/>
            <person name="Llorente I."/>
            <person name="Martins Dos Santos V.A."/>
            <person name="Jensen O.N."/>
            <person name="Pelaez A.I."/>
            <person name="Sanchez J."/>
            <person name="Ferrer M."/>
        </authorList>
    </citation>
    <scope>NUCLEOTIDE SEQUENCE</scope>
</reference>
<dbReference type="SUPFAM" id="SSF46785">
    <property type="entry name" value="Winged helix' DNA-binding domain"/>
    <property type="match status" value="1"/>
</dbReference>
<name>T1C369_9ZZZZ</name>
<dbReference type="InterPro" id="IPR036390">
    <property type="entry name" value="WH_DNA-bd_sf"/>
</dbReference>